<comment type="caution">
    <text evidence="1">The sequence shown here is derived from an EMBL/GenBank/DDBJ whole genome shotgun (WGS) entry which is preliminary data.</text>
</comment>
<dbReference type="OrthoDB" id="4364812at2759"/>
<dbReference type="Proteomes" id="UP000605986">
    <property type="component" value="Unassembled WGS sequence"/>
</dbReference>
<dbReference type="EMBL" id="JAADJG010000754">
    <property type="protein sequence ID" value="KAF4437558.1"/>
    <property type="molecule type" value="Genomic_DNA"/>
</dbReference>
<proteinExistence type="predicted"/>
<name>A0A8H4JVD9_9HYPO</name>
<sequence>MDQSEQVSPSWGSLSVEQYLLTKWDSTSALLIDHQRDQLLRAFIQEDDISAFDSSTLVDITSTETQKLIESVLVTWRSQKLRRIAEKYHPRNALFETLVVLRTYYGHRSDEKFRRVYDAVESFEDANPGGDLFGETDDHWWRILDDASLFNMGSQEWESVYNVLPELATPDFRRNFGDEDVACAIEEVSAVVDSREPEEDNYEDAIAHVAVSGCWLLILDGEAFEEEEMLLVFRDKKGNIVRQSSIKPDEVENIPHYIMRGSITESGYWRGAEVRSCAQCFHG</sequence>
<accession>A0A8H4JVD9</accession>
<reference evidence="1" key="1">
    <citation type="submission" date="2020-01" db="EMBL/GenBank/DDBJ databases">
        <title>Identification and distribution of gene clusters putatively required for synthesis of sphingolipid metabolism inhibitors in phylogenetically diverse species of the filamentous fungus Fusarium.</title>
        <authorList>
            <person name="Kim H.-S."/>
            <person name="Busman M."/>
            <person name="Brown D.W."/>
            <person name="Divon H."/>
            <person name="Uhlig S."/>
            <person name="Proctor R.H."/>
        </authorList>
    </citation>
    <scope>NUCLEOTIDE SEQUENCE</scope>
    <source>
        <strain evidence="1">NRRL 53441</strain>
    </source>
</reference>
<organism evidence="1 2">
    <name type="scientific">Fusarium austroafricanum</name>
    <dbReference type="NCBI Taxonomy" id="2364996"/>
    <lineage>
        <taxon>Eukaryota</taxon>
        <taxon>Fungi</taxon>
        <taxon>Dikarya</taxon>
        <taxon>Ascomycota</taxon>
        <taxon>Pezizomycotina</taxon>
        <taxon>Sordariomycetes</taxon>
        <taxon>Hypocreomycetidae</taxon>
        <taxon>Hypocreales</taxon>
        <taxon>Nectriaceae</taxon>
        <taxon>Fusarium</taxon>
        <taxon>Fusarium concolor species complex</taxon>
    </lineage>
</organism>
<keyword evidence="2" id="KW-1185">Reference proteome</keyword>
<evidence type="ECO:0000313" key="1">
    <source>
        <dbReference type="EMBL" id="KAF4437558.1"/>
    </source>
</evidence>
<gene>
    <name evidence="1" type="ORF">F53441_13007</name>
</gene>
<dbReference type="AlphaFoldDB" id="A0A8H4JVD9"/>
<evidence type="ECO:0000313" key="2">
    <source>
        <dbReference type="Proteomes" id="UP000605986"/>
    </source>
</evidence>
<protein>
    <submittedName>
        <fullName evidence="1">Uncharacterized protein</fullName>
    </submittedName>
</protein>